<gene>
    <name evidence="1" type="ORF">HH304_20510</name>
</gene>
<comment type="caution">
    <text evidence="1">The sequence shown here is derived from an EMBL/GenBank/DDBJ whole genome shotgun (WGS) entry which is preliminary data.</text>
</comment>
<organism evidence="1 2">
    <name type="scientific">Marinigracilibium pacificum</name>
    <dbReference type="NCBI Taxonomy" id="2729599"/>
    <lineage>
        <taxon>Bacteria</taxon>
        <taxon>Pseudomonadati</taxon>
        <taxon>Bacteroidota</taxon>
        <taxon>Cytophagia</taxon>
        <taxon>Cytophagales</taxon>
        <taxon>Flammeovirgaceae</taxon>
        <taxon>Marinigracilibium</taxon>
    </lineage>
</organism>
<protein>
    <recommendedName>
        <fullName evidence="3">Patatin-like phospholipase</fullName>
    </recommendedName>
</protein>
<dbReference type="EMBL" id="JABBNU010000016">
    <property type="protein sequence ID" value="NMM50804.1"/>
    <property type="molecule type" value="Genomic_DNA"/>
</dbReference>
<reference evidence="1 2" key="1">
    <citation type="submission" date="2020-04" db="EMBL/GenBank/DDBJ databases">
        <title>Flammeovirgaceae bacterium KN852 isolated from deep sea.</title>
        <authorList>
            <person name="Zhang D.-C."/>
        </authorList>
    </citation>
    <scope>NUCLEOTIDE SEQUENCE [LARGE SCALE GENOMIC DNA]</scope>
    <source>
        <strain evidence="1 2">KN852</strain>
    </source>
</reference>
<proteinExistence type="predicted"/>
<dbReference type="Gene3D" id="3.40.1090.10">
    <property type="entry name" value="Cytosolic phospholipase A2 catalytic domain"/>
    <property type="match status" value="1"/>
</dbReference>
<accession>A0A848J8P6</accession>
<dbReference type="PROSITE" id="PS51257">
    <property type="entry name" value="PROKAR_LIPOPROTEIN"/>
    <property type="match status" value="1"/>
</dbReference>
<name>A0A848J8P6_9BACT</name>
<dbReference type="Proteomes" id="UP000559010">
    <property type="component" value="Unassembled WGS sequence"/>
</dbReference>
<dbReference type="RefSeq" id="WP_169685170.1">
    <property type="nucleotide sequence ID" value="NZ_JABBNU010000016.1"/>
</dbReference>
<evidence type="ECO:0000313" key="2">
    <source>
        <dbReference type="Proteomes" id="UP000559010"/>
    </source>
</evidence>
<evidence type="ECO:0008006" key="3">
    <source>
        <dbReference type="Google" id="ProtNLM"/>
    </source>
</evidence>
<evidence type="ECO:0000313" key="1">
    <source>
        <dbReference type="EMBL" id="NMM50804.1"/>
    </source>
</evidence>
<keyword evidence="2" id="KW-1185">Reference proteome</keyword>
<sequence>MKFISKGYSILICTILLISCNSKSDQKKEVKDTINEKVHVAFAGGGWRAHTAHSAWTIALLDSGRQNLNDIFTNVGVVSSNSGGSWFSTMLMYSDDFVSDIEASDAVTNWTTTNGWIGKQRQLFDAANCGDVPDDIYLECVFDYYTGIDFKGGLFWKLMVDSLVYKDYSLGNTTLKDSHLVWASEKPLLLASSLLNNAVLLNKEGDIENNHYYYQVCLSPATPELNGDSGSTCSDGMPYDVTPVTFSSIPDGVNYQPSPFFAELGTSSNSSVFNIGYTADYVVDNPPVETSSLVLPIDDSNLPVMTAASASSAAAGFGASERITDDFDLSYILSEDAISFSFDNSSVEYIDTKGLSLEELVQNKVLRLADGGSIDNSAVAQLVRSLQFNNQGDDFNIIAFDNVSTISVPGNNAANVGIDIASLFGFPDRLCVNLDFKDFCINTPELQIFDSAALYTTQPVWTINDGDNQLVYTKYEVTTISNPALGITAGSKGTLHSFTCAYPTATTAPVDGDKNFDAYESMFNFIISGLNDNNGEGFNLLRSAFGL</sequence>
<dbReference type="AlphaFoldDB" id="A0A848J8P6"/>